<evidence type="ECO:0000259" key="1">
    <source>
        <dbReference type="Pfam" id="PF14238"/>
    </source>
</evidence>
<evidence type="ECO:0000313" key="3">
    <source>
        <dbReference type="Proteomes" id="UP000176037"/>
    </source>
</evidence>
<protein>
    <recommendedName>
        <fullName evidence="1">DUF4340 domain-containing protein</fullName>
    </recommendedName>
</protein>
<name>A0A1E8F9H0_9ALTE</name>
<keyword evidence="3" id="KW-1185">Reference proteome</keyword>
<reference evidence="2 3" key="1">
    <citation type="submission" date="2016-09" db="EMBL/GenBank/DDBJ databases">
        <title>Alteromonas lipolytica, a new species isolated from sea water.</title>
        <authorList>
            <person name="Wu Y.-H."/>
            <person name="Cheng H."/>
            <person name="Xu X.-W."/>
        </authorList>
    </citation>
    <scope>NUCLEOTIDE SEQUENCE [LARGE SCALE GENOMIC DNA]</scope>
    <source>
        <strain evidence="2 3">JW12</strain>
    </source>
</reference>
<dbReference type="STRING" id="1856405.BFC17_05185"/>
<dbReference type="Proteomes" id="UP000176037">
    <property type="component" value="Unassembled WGS sequence"/>
</dbReference>
<dbReference type="AlphaFoldDB" id="A0A1E8F9H0"/>
<gene>
    <name evidence="2" type="ORF">BFC17_05185</name>
</gene>
<dbReference type="Pfam" id="PF14238">
    <property type="entry name" value="DUF4340"/>
    <property type="match status" value="1"/>
</dbReference>
<proteinExistence type="predicted"/>
<dbReference type="InterPro" id="IPR025641">
    <property type="entry name" value="DUF4340"/>
</dbReference>
<organism evidence="2 3">
    <name type="scientific">Alteromonas lipolytica</name>
    <dbReference type="NCBI Taxonomy" id="1856405"/>
    <lineage>
        <taxon>Bacteria</taxon>
        <taxon>Pseudomonadati</taxon>
        <taxon>Pseudomonadota</taxon>
        <taxon>Gammaproteobacteria</taxon>
        <taxon>Alteromonadales</taxon>
        <taxon>Alteromonadaceae</taxon>
        <taxon>Alteromonas/Salinimonas group</taxon>
        <taxon>Alteromonas</taxon>
    </lineage>
</organism>
<dbReference type="EMBL" id="MJIC01000016">
    <property type="protein sequence ID" value="OFI32550.1"/>
    <property type="molecule type" value="Genomic_DNA"/>
</dbReference>
<comment type="caution">
    <text evidence="2">The sequence shown here is derived from an EMBL/GenBank/DDBJ whole genome shotgun (WGS) entry which is preliminary data.</text>
</comment>
<evidence type="ECO:0000313" key="2">
    <source>
        <dbReference type="EMBL" id="OFI32550.1"/>
    </source>
</evidence>
<dbReference type="OrthoDB" id="6384455at2"/>
<sequence>MIRVAVLFLLVVITLGSAYYLVVQRHPQQVAQSHLLLGGLAAESQSLSKITIENAQGTLFAARKDSEQWLATHLDSVMRFPVDVEKLSAFVSALTQARIIEPKTAKASQYPLLGVEPVTQPDSQSTLITLASPTKQWRVLIGNLASSGLGRYVREPSQQQSYLINEAVSLPLTPNEWLMPDVIDAGLNTLQSVTIDSDPAFTLFREADGNWQLSENKLPLAYPGVLVHTLNDIVNFEYETVSPLIEQPSPDRLVRTIDISASDDKSLRLSIYNRPREEGYILILSGDLIDASMLEWQYGLTDFQARGLLSSKGDLLQQPQTPPGR</sequence>
<feature type="domain" description="DUF4340" evidence="1">
    <location>
        <begin position="74"/>
        <end position="240"/>
    </location>
</feature>
<accession>A0A1E8F9H0</accession>
<dbReference type="RefSeq" id="WP_070178078.1">
    <property type="nucleotide sequence ID" value="NZ_BMJR01000005.1"/>
</dbReference>